<feature type="compositionally biased region" description="Low complexity" evidence="1">
    <location>
        <begin position="439"/>
        <end position="460"/>
    </location>
</feature>
<feature type="compositionally biased region" description="Low complexity" evidence="1">
    <location>
        <begin position="508"/>
        <end position="522"/>
    </location>
</feature>
<accession>A0ABQ7KA12</accession>
<name>A0ABQ7KA12_9FUNG</name>
<evidence type="ECO:0000313" key="2">
    <source>
        <dbReference type="EMBL" id="KAG0294829.1"/>
    </source>
</evidence>
<feature type="compositionally biased region" description="Polar residues" evidence="1">
    <location>
        <begin position="316"/>
        <end position="334"/>
    </location>
</feature>
<feature type="compositionally biased region" description="Polar residues" evidence="1">
    <location>
        <begin position="360"/>
        <end position="379"/>
    </location>
</feature>
<feature type="region of interest" description="Disordered" evidence="1">
    <location>
        <begin position="191"/>
        <end position="213"/>
    </location>
</feature>
<dbReference type="EMBL" id="JAAAIM010000105">
    <property type="protein sequence ID" value="KAG0294829.1"/>
    <property type="molecule type" value="Genomic_DNA"/>
</dbReference>
<feature type="compositionally biased region" description="Low complexity" evidence="1">
    <location>
        <begin position="617"/>
        <end position="627"/>
    </location>
</feature>
<feature type="compositionally biased region" description="Low complexity" evidence="1">
    <location>
        <begin position="193"/>
        <end position="213"/>
    </location>
</feature>
<feature type="compositionally biased region" description="Polar residues" evidence="1">
    <location>
        <begin position="81"/>
        <end position="92"/>
    </location>
</feature>
<feature type="region of interest" description="Disordered" evidence="1">
    <location>
        <begin position="694"/>
        <end position="722"/>
    </location>
</feature>
<organism evidence="2 3">
    <name type="scientific">Linnemannia gamsii</name>
    <dbReference type="NCBI Taxonomy" id="64522"/>
    <lineage>
        <taxon>Eukaryota</taxon>
        <taxon>Fungi</taxon>
        <taxon>Fungi incertae sedis</taxon>
        <taxon>Mucoromycota</taxon>
        <taxon>Mortierellomycotina</taxon>
        <taxon>Mortierellomycetes</taxon>
        <taxon>Mortierellales</taxon>
        <taxon>Mortierellaceae</taxon>
        <taxon>Linnemannia</taxon>
    </lineage>
</organism>
<feature type="compositionally biased region" description="Polar residues" evidence="1">
    <location>
        <begin position="708"/>
        <end position="717"/>
    </location>
</feature>
<feature type="compositionally biased region" description="Polar residues" evidence="1">
    <location>
        <begin position="565"/>
        <end position="591"/>
    </location>
</feature>
<feature type="compositionally biased region" description="Low complexity" evidence="1">
    <location>
        <begin position="537"/>
        <end position="549"/>
    </location>
</feature>
<evidence type="ECO:0000256" key="1">
    <source>
        <dbReference type="SAM" id="MobiDB-lite"/>
    </source>
</evidence>
<protein>
    <submittedName>
        <fullName evidence="2">Uncharacterized protein</fullName>
    </submittedName>
</protein>
<dbReference type="Proteomes" id="UP001194696">
    <property type="component" value="Unassembled WGS sequence"/>
</dbReference>
<feature type="compositionally biased region" description="Polar residues" evidence="1">
    <location>
        <begin position="420"/>
        <end position="438"/>
    </location>
</feature>
<gene>
    <name evidence="2" type="ORF">BGZ96_000400</name>
</gene>
<sequence length="943" mass="99305">MRLSRAKRAFQGSSIPPAKQYFVILDSFAAERYKQSRIKESLDRPKCLVPFQQRRFSQEWWYRTTASMGASAAFKEKSPCDTANNGTGSSRRASMRHPIGEDNDCDHDVYHGMEDVHSRGGQDGYVADPSSSFEGTPTSTPSTEGHSTPSLPTAASDSTVGKAWKFALMPSPPLETSPALIRKFLSTEALTGSSSSNSSSPPSNSHSSPSASGSTSSSSYAGLFVTAPPVAAVSSVQFLAKSRVVVAEAASFIGQQPMSSSASALSVSTTSGSTVDEKEFLAASLLSYETTTTLMEQAGGDDNCNASNLLTRWQQRSPSPLGQYSMAAESSTDVTENDDRSVTPTPSASGRAGSLRTKPSFDTLSSMDRPGTPSSCSSPAQELFSRIMDQNNDHISNNRRHSMGTLVDIMASKARMYLSPSSRNSVDGSSLASPGDNNSGSVRRTASISSSSTLGYSALSNDAGRPHRNSISDIASTTSSTLPPLPPSHHQTNSQTRPHPHQQVVRVSSIESFPRHPSSSSSNLRIQSLRDLFRSSSSSSSSAASVTGAAGAGAGGSNSNSLTSTPNHSRTPTVESALDNNSNAGGPSRRNSLMDLLAPFTSSKQPPPSTQEDDYRSTTSSSSSSTITRRRSETHGSASSSTTSSSPCPSPVLKKLSSRSSLSLVAPPLVVPQIKQSPKLSHATLLSLTSASVADTNDSSSTDGSSSQPNNTNSNGTLRRPKCQVLTTTTSNAGSNKPSPLPSFTVLNEIWMDSNTNTLHQLPGVLLTPSLPFPLHSNTASSTTQPPSTPMFSGGGPTGQGESIEWPWTNMNPTDRDKWPTAFHISAQHGGLLALPPTYSPGSELDEASALSLSRTHSHGLPLDYGSSVMEARRYFGTVGGESVPSSLAGSRVSASGGSLYYDETLGQTPYGNGYYYGGYSQQQPQEQYSQYGPLGPPAATGY</sequence>
<evidence type="ECO:0000313" key="3">
    <source>
        <dbReference type="Proteomes" id="UP001194696"/>
    </source>
</evidence>
<feature type="compositionally biased region" description="Low complexity" evidence="1">
    <location>
        <begin position="694"/>
        <end position="707"/>
    </location>
</feature>
<keyword evidence="3" id="KW-1185">Reference proteome</keyword>
<feature type="region of interest" description="Disordered" evidence="1">
    <location>
        <begin position="420"/>
        <end position="525"/>
    </location>
</feature>
<feature type="compositionally biased region" description="Basic and acidic residues" evidence="1">
    <location>
        <begin position="106"/>
        <end position="120"/>
    </location>
</feature>
<reference evidence="2 3" key="1">
    <citation type="journal article" date="2020" name="Fungal Divers.">
        <title>Resolving the Mortierellaceae phylogeny through synthesis of multi-gene phylogenetics and phylogenomics.</title>
        <authorList>
            <person name="Vandepol N."/>
            <person name="Liber J."/>
            <person name="Desiro A."/>
            <person name="Na H."/>
            <person name="Kennedy M."/>
            <person name="Barry K."/>
            <person name="Grigoriev I.V."/>
            <person name="Miller A.N."/>
            <person name="O'Donnell K."/>
            <person name="Stajich J.E."/>
            <person name="Bonito G."/>
        </authorList>
    </citation>
    <scope>NUCLEOTIDE SEQUENCE [LARGE SCALE GENOMIC DNA]</scope>
    <source>
        <strain evidence="2 3">AD045</strain>
    </source>
</reference>
<feature type="compositionally biased region" description="Polar residues" evidence="1">
    <location>
        <begin position="129"/>
        <end position="156"/>
    </location>
</feature>
<feature type="region of interest" description="Disordered" evidence="1">
    <location>
        <begin position="778"/>
        <end position="800"/>
    </location>
</feature>
<feature type="region of interest" description="Disordered" evidence="1">
    <location>
        <begin position="316"/>
        <end position="379"/>
    </location>
</feature>
<proteinExistence type="predicted"/>
<feature type="region of interest" description="Disordered" evidence="1">
    <location>
        <begin position="76"/>
        <end position="156"/>
    </location>
</feature>
<feature type="compositionally biased region" description="Low complexity" evidence="1">
    <location>
        <begin position="635"/>
        <end position="654"/>
    </location>
</feature>
<feature type="region of interest" description="Disordered" evidence="1">
    <location>
        <begin position="537"/>
        <end position="654"/>
    </location>
</feature>
<comment type="caution">
    <text evidence="2">The sequence shown here is derived from an EMBL/GenBank/DDBJ whole genome shotgun (WGS) entry which is preliminary data.</text>
</comment>